<keyword evidence="7 10" id="KW-0733">Signal recognition particle</keyword>
<feature type="compositionally biased region" description="Gly residues" evidence="11">
    <location>
        <begin position="479"/>
        <end position="513"/>
    </location>
</feature>
<keyword evidence="4 10" id="KW-0378">Hydrolase</keyword>
<evidence type="ECO:0000256" key="4">
    <source>
        <dbReference type="ARBA" id="ARBA00022801"/>
    </source>
</evidence>
<dbReference type="SUPFAM" id="SSF52540">
    <property type="entry name" value="P-loop containing nucleoside triphosphate hydrolases"/>
    <property type="match status" value="1"/>
</dbReference>
<dbReference type="Gene3D" id="1.20.120.140">
    <property type="entry name" value="Signal recognition particle SRP54, nucleotide-binding domain"/>
    <property type="match status" value="1"/>
</dbReference>
<evidence type="ECO:0000256" key="1">
    <source>
        <dbReference type="ARBA" id="ARBA00004515"/>
    </source>
</evidence>
<dbReference type="Pfam" id="PF02881">
    <property type="entry name" value="SRP54_N"/>
    <property type="match status" value="1"/>
</dbReference>
<evidence type="ECO:0000256" key="2">
    <source>
        <dbReference type="ARBA" id="ARBA00005450"/>
    </source>
</evidence>
<dbReference type="InterPro" id="IPR042101">
    <property type="entry name" value="SRP54_N_sf"/>
</dbReference>
<dbReference type="InterPro" id="IPR000897">
    <property type="entry name" value="SRP54_GTPase_dom"/>
</dbReference>
<reference evidence="13" key="1">
    <citation type="submission" date="2020-10" db="EMBL/GenBank/DDBJ databases">
        <authorList>
            <person name="Abbas A."/>
            <person name="Razzaq R."/>
            <person name="Waqas M."/>
            <person name="Abbas N."/>
            <person name="Nielsen T.K."/>
            <person name="Hansen L.H."/>
            <person name="Hussain S."/>
            <person name="Shahid M."/>
        </authorList>
    </citation>
    <scope>NUCLEOTIDE SEQUENCE</scope>
    <source>
        <strain evidence="13">S14</strain>
    </source>
</reference>
<evidence type="ECO:0000256" key="9">
    <source>
        <dbReference type="ARBA" id="ARBA00048027"/>
    </source>
</evidence>
<comment type="subunit">
    <text evidence="10">Part of the signal recognition particle protein translocation system, which is composed of SRP and FtsY. SRP is a ribonucleoprotein composed of Ffh and a 4.5S RNA molecule.</text>
</comment>
<sequence length="513" mass="54052">MFDALQDRLGGILDRLTRRGALTEADVSEAMREVRRALLEADVALEVARTFIDNVKARAVGFDVVKSVTPGQMVVKIVHDELVKMLGSEAQGISLAASAPVPILMVGLQGSGKTTSTAKIGRRLQTREKRNVLMASLDTRRPAAMEQLATLGKQTEVATLPIVPGQSAVQIAKRAMEAGRLGGYDVVLLDTAGRTTLDEALMAEVVEVRQATNPHEVLLVVDALTGQDAVQTARAFDGALGVTGIVLTRLDGDGRGGAALSMRAVTGKPIKLVGVGEKWDAVDEFDPQRVANRILGMGDVVALVEKAAAEIDAEQAMKAAERMRKGQFDLNDLKGQLVQMQKMGGMSGLMSLMPGVQNIKKQLAGANLDEGMFKRQAAIIDSMTKEERRNPDVLKASRKKRIAAGSGTKVEEINKLLKMHRQMADMMKMMGKAGKSGRGPLAGLGAALGLGGGQPQIPPEALEDLKKGKMPQGLPPGFPGAGGGLPPTFPGGFGGGAPRLPGLGGFPGMGKKK</sequence>
<dbReference type="RefSeq" id="WP_309393729.1">
    <property type="nucleotide sequence ID" value="NZ_JADBEO010000042.1"/>
</dbReference>
<comment type="domain">
    <text evidence="10">Composed of three domains: the N-terminal N domain, which is responsible for interactions with the ribosome, the central G domain, which binds GTP, and the C-terminal M domain, which binds the RNA and the signal sequence of the RNC.</text>
</comment>
<gene>
    <name evidence="10 13" type="primary">ffh</name>
    <name evidence="13" type="ORF">IHQ68_16350</name>
</gene>
<evidence type="ECO:0000259" key="12">
    <source>
        <dbReference type="PROSITE" id="PS00300"/>
    </source>
</evidence>
<name>A0ABU1DJ91_9HYPH</name>
<keyword evidence="5 10" id="KW-0694">RNA-binding</keyword>
<feature type="binding site" evidence="10">
    <location>
        <begin position="107"/>
        <end position="114"/>
    </location>
    <ligand>
        <name>GTP</name>
        <dbReference type="ChEBI" id="CHEBI:37565"/>
    </ligand>
</feature>
<evidence type="ECO:0000256" key="5">
    <source>
        <dbReference type="ARBA" id="ARBA00022884"/>
    </source>
</evidence>
<dbReference type="SMART" id="SM00962">
    <property type="entry name" value="SRP54"/>
    <property type="match status" value="1"/>
</dbReference>
<comment type="similarity">
    <text evidence="2 10">Belongs to the GTP-binding SRP family. SRP54 subfamily.</text>
</comment>
<dbReference type="PROSITE" id="PS00300">
    <property type="entry name" value="SRP54"/>
    <property type="match status" value="1"/>
</dbReference>
<keyword evidence="8 10" id="KW-0687">Ribonucleoprotein</keyword>
<dbReference type="SMART" id="SM00382">
    <property type="entry name" value="AAA"/>
    <property type="match status" value="1"/>
</dbReference>
<keyword evidence="14" id="KW-1185">Reference proteome</keyword>
<evidence type="ECO:0000256" key="7">
    <source>
        <dbReference type="ARBA" id="ARBA00023135"/>
    </source>
</evidence>
<keyword evidence="6 10" id="KW-0342">GTP-binding</keyword>
<dbReference type="PANTHER" id="PTHR11564:SF5">
    <property type="entry name" value="SIGNAL RECOGNITION PARTICLE SUBUNIT SRP54"/>
    <property type="match status" value="1"/>
</dbReference>
<dbReference type="EMBL" id="JADBEO010000042">
    <property type="protein sequence ID" value="MDR4308192.1"/>
    <property type="molecule type" value="Genomic_DNA"/>
</dbReference>
<dbReference type="InterPro" id="IPR022941">
    <property type="entry name" value="SRP54"/>
</dbReference>
<protein>
    <recommendedName>
        <fullName evidence="10">Signal recognition particle protein</fullName>
        <ecNumber evidence="10">3.6.5.4</ecNumber>
    </recommendedName>
    <alternativeName>
        <fullName evidence="10">Fifty-four homolog</fullName>
    </alternativeName>
</protein>
<evidence type="ECO:0000256" key="3">
    <source>
        <dbReference type="ARBA" id="ARBA00022741"/>
    </source>
</evidence>
<dbReference type="InterPro" id="IPR036891">
    <property type="entry name" value="Signal_recog_part_SRP54_M_sf"/>
</dbReference>
<evidence type="ECO:0000256" key="6">
    <source>
        <dbReference type="ARBA" id="ARBA00023134"/>
    </source>
</evidence>
<feature type="region of interest" description="Disordered" evidence="11">
    <location>
        <begin position="474"/>
        <end position="513"/>
    </location>
</feature>
<dbReference type="Gene3D" id="3.40.50.300">
    <property type="entry name" value="P-loop containing nucleotide triphosphate hydrolases"/>
    <property type="match status" value="1"/>
</dbReference>
<comment type="subcellular location">
    <subcellularLocation>
        <location evidence="1">Cell inner membrane</location>
        <topology evidence="1">Peripheral membrane protein</topology>
        <orientation evidence="1">Cytoplasmic side</orientation>
    </subcellularLocation>
    <subcellularLocation>
        <location evidence="10">Cytoplasm</location>
    </subcellularLocation>
    <text evidence="10">The SRP-RNC complex is targeted to the cytoplasmic membrane.</text>
</comment>
<keyword evidence="3 10" id="KW-0547">Nucleotide-binding</keyword>
<feature type="binding site" evidence="10">
    <location>
        <begin position="248"/>
        <end position="251"/>
    </location>
    <ligand>
        <name>GTP</name>
        <dbReference type="ChEBI" id="CHEBI:37565"/>
    </ligand>
</feature>
<dbReference type="Pfam" id="PF02978">
    <property type="entry name" value="SRP_SPB"/>
    <property type="match status" value="1"/>
</dbReference>
<dbReference type="PANTHER" id="PTHR11564">
    <property type="entry name" value="SIGNAL RECOGNITION PARTICLE 54K PROTEIN SRP54"/>
    <property type="match status" value="1"/>
</dbReference>
<dbReference type="NCBIfam" id="TIGR00959">
    <property type="entry name" value="ffh"/>
    <property type="match status" value="1"/>
</dbReference>
<evidence type="ECO:0000256" key="8">
    <source>
        <dbReference type="ARBA" id="ARBA00023274"/>
    </source>
</evidence>
<feature type="binding site" evidence="10">
    <location>
        <begin position="190"/>
        <end position="194"/>
    </location>
    <ligand>
        <name>GTP</name>
        <dbReference type="ChEBI" id="CHEBI:37565"/>
    </ligand>
</feature>
<comment type="function">
    <text evidence="10">Involved in targeting and insertion of nascent membrane proteins into the cytoplasmic membrane. Binds to the hydrophobic signal sequence of the ribosome-nascent chain (RNC) as it emerges from the ribosomes. The SRP-RNC complex is then targeted to the cytoplasmic membrane where it interacts with the SRP receptor FtsY. Interaction with FtsY leads to the transfer of the RNC complex to the Sec translocase for insertion into the membrane, the hydrolysis of GTP by both Ffh and FtsY, and the dissociation of the SRP-FtsY complex into the individual components.</text>
</comment>
<evidence type="ECO:0000256" key="11">
    <source>
        <dbReference type="SAM" id="MobiDB-lite"/>
    </source>
</evidence>
<evidence type="ECO:0000313" key="14">
    <source>
        <dbReference type="Proteomes" id="UP001181622"/>
    </source>
</evidence>
<dbReference type="InterPro" id="IPR013822">
    <property type="entry name" value="Signal_recog_particl_SRP54_hlx"/>
</dbReference>
<proteinExistence type="inferred from homology"/>
<dbReference type="SMART" id="SM00963">
    <property type="entry name" value="SRP54_N"/>
    <property type="match status" value="1"/>
</dbReference>
<feature type="domain" description="SRP54-type proteins GTP-binding" evidence="12">
    <location>
        <begin position="269"/>
        <end position="282"/>
    </location>
</feature>
<organism evidence="13 14">
    <name type="scientific">Chelatococcus sambhunathii</name>
    <dbReference type="NCBI Taxonomy" id="363953"/>
    <lineage>
        <taxon>Bacteria</taxon>
        <taxon>Pseudomonadati</taxon>
        <taxon>Pseudomonadota</taxon>
        <taxon>Alphaproteobacteria</taxon>
        <taxon>Hyphomicrobiales</taxon>
        <taxon>Chelatococcaceae</taxon>
        <taxon>Chelatococcus</taxon>
    </lineage>
</organism>
<dbReference type="Gene3D" id="1.10.260.30">
    <property type="entry name" value="Signal recognition particle, SRP54 subunit, M-domain"/>
    <property type="match status" value="1"/>
</dbReference>
<accession>A0ABU1DJ91</accession>
<evidence type="ECO:0000256" key="10">
    <source>
        <dbReference type="HAMAP-Rule" id="MF_00306"/>
    </source>
</evidence>
<dbReference type="Proteomes" id="UP001181622">
    <property type="component" value="Unassembled WGS sequence"/>
</dbReference>
<dbReference type="HAMAP" id="MF_00306">
    <property type="entry name" value="SRP54"/>
    <property type="match status" value="1"/>
</dbReference>
<dbReference type="InterPro" id="IPR003593">
    <property type="entry name" value="AAA+_ATPase"/>
</dbReference>
<dbReference type="InterPro" id="IPR027417">
    <property type="entry name" value="P-loop_NTPase"/>
</dbReference>
<comment type="catalytic activity">
    <reaction evidence="9 10">
        <text>GTP + H2O = GDP + phosphate + H(+)</text>
        <dbReference type="Rhea" id="RHEA:19669"/>
        <dbReference type="ChEBI" id="CHEBI:15377"/>
        <dbReference type="ChEBI" id="CHEBI:15378"/>
        <dbReference type="ChEBI" id="CHEBI:37565"/>
        <dbReference type="ChEBI" id="CHEBI:43474"/>
        <dbReference type="ChEBI" id="CHEBI:58189"/>
        <dbReference type="EC" id="3.6.5.4"/>
    </reaction>
</comment>
<evidence type="ECO:0000313" key="13">
    <source>
        <dbReference type="EMBL" id="MDR4308192.1"/>
    </source>
</evidence>
<dbReference type="SUPFAM" id="SSF47446">
    <property type="entry name" value="Signal peptide-binding domain"/>
    <property type="match status" value="1"/>
</dbReference>
<keyword evidence="10" id="KW-0963">Cytoplasm</keyword>
<dbReference type="InterPro" id="IPR004780">
    <property type="entry name" value="SRP"/>
</dbReference>
<comment type="caution">
    <text evidence="13">The sequence shown here is derived from an EMBL/GenBank/DDBJ whole genome shotgun (WGS) entry which is preliminary data.</text>
</comment>
<dbReference type="InterPro" id="IPR004125">
    <property type="entry name" value="Signal_recog_particle_SRP54_M"/>
</dbReference>
<dbReference type="EC" id="3.6.5.4" evidence="10"/>
<dbReference type="Pfam" id="PF00448">
    <property type="entry name" value="SRP54"/>
    <property type="match status" value="1"/>
</dbReference>